<dbReference type="AlphaFoldDB" id="A0A059FM46"/>
<dbReference type="OrthoDB" id="7629596at2"/>
<proteinExistence type="predicted"/>
<dbReference type="eggNOG" id="COG5468">
    <property type="taxonomic scope" value="Bacteria"/>
</dbReference>
<gene>
    <name evidence="2" type="ORF">HJO_11602</name>
</gene>
<dbReference type="PROSITE" id="PS51257">
    <property type="entry name" value="PROKAR_LIPOPROTEIN"/>
    <property type="match status" value="1"/>
</dbReference>
<accession>A0A059FM46</accession>
<sequence>MKQVLAALALLAASACGFQPVYAPGASSLADSGPISVEPIRGRSGYMLRQALQRELAIGLPGITEPATLNVILDDNLTRLAFQPDGAASRSSVVASGRYVLARESGTVSGEVDAVTDFAVPDAPYGDVAAQTGAYDRTMRQLAKNIVADLRLQLAAN</sequence>
<feature type="chain" id="PRO_5005405454" evidence="1">
    <location>
        <begin position="24"/>
        <end position="157"/>
    </location>
</feature>
<evidence type="ECO:0000313" key="2">
    <source>
        <dbReference type="EMBL" id="KCZ91760.1"/>
    </source>
</evidence>
<dbReference type="PATRIC" id="fig|1280950.3.peg.2326"/>
<evidence type="ECO:0000313" key="3">
    <source>
        <dbReference type="Proteomes" id="UP000025171"/>
    </source>
</evidence>
<reference evidence="2 3" key="1">
    <citation type="journal article" date="2014" name="Antonie Van Leeuwenhoek">
        <title>Hyphomonas beringensis sp. nov. and Hyphomonas chukchiensis sp. nov., isolated from surface seawater of the Bering Sea and Chukchi Sea.</title>
        <authorList>
            <person name="Li C."/>
            <person name="Lai Q."/>
            <person name="Li G."/>
            <person name="Dong C."/>
            <person name="Wang J."/>
            <person name="Liao Y."/>
            <person name="Shao Z."/>
        </authorList>
    </citation>
    <scope>NUCLEOTIDE SEQUENCE [LARGE SCALE GENOMIC DNA]</scope>
    <source>
        <strain evidence="2 3">MHS-2</strain>
    </source>
</reference>
<keyword evidence="3" id="KW-1185">Reference proteome</keyword>
<dbReference type="Proteomes" id="UP000025171">
    <property type="component" value="Unassembled WGS sequence"/>
</dbReference>
<dbReference type="Gene3D" id="3.30.160.150">
    <property type="entry name" value="Lipoprotein like domain"/>
    <property type="match status" value="1"/>
</dbReference>
<protein>
    <submittedName>
        <fullName evidence="2">Putative lipoprotein</fullName>
    </submittedName>
</protein>
<evidence type="ECO:0000256" key="1">
    <source>
        <dbReference type="SAM" id="SignalP"/>
    </source>
</evidence>
<dbReference type="STRING" id="1280950.HJO_11602"/>
<feature type="signal peptide" evidence="1">
    <location>
        <begin position="1"/>
        <end position="23"/>
    </location>
</feature>
<comment type="caution">
    <text evidence="2">The sequence shown here is derived from an EMBL/GenBank/DDBJ whole genome shotgun (WGS) entry which is preliminary data.</text>
</comment>
<keyword evidence="1" id="KW-0732">Signal</keyword>
<name>A0A059FM46_9PROT</name>
<organism evidence="2 3">
    <name type="scientific">Hyphomonas johnsonii MHS-2</name>
    <dbReference type="NCBI Taxonomy" id="1280950"/>
    <lineage>
        <taxon>Bacteria</taxon>
        <taxon>Pseudomonadati</taxon>
        <taxon>Pseudomonadota</taxon>
        <taxon>Alphaproteobacteria</taxon>
        <taxon>Hyphomonadales</taxon>
        <taxon>Hyphomonadaceae</taxon>
        <taxon>Hyphomonas</taxon>
    </lineage>
</organism>
<keyword evidence="2" id="KW-0449">Lipoprotein</keyword>
<dbReference type="EMBL" id="ARYK01000005">
    <property type="protein sequence ID" value="KCZ91760.1"/>
    <property type="molecule type" value="Genomic_DNA"/>
</dbReference>
<dbReference type="RefSeq" id="WP_051618535.1">
    <property type="nucleotide sequence ID" value="NZ_ARYK01000005.1"/>
</dbReference>